<evidence type="ECO:0000313" key="9">
    <source>
        <dbReference type="EMBL" id="KAJ8045665.1"/>
    </source>
</evidence>
<dbReference type="PROSITE" id="PS00018">
    <property type="entry name" value="EF_HAND_1"/>
    <property type="match status" value="1"/>
</dbReference>
<feature type="region of interest" description="Disordered" evidence="7">
    <location>
        <begin position="975"/>
        <end position="1038"/>
    </location>
</feature>
<dbReference type="InterPro" id="IPR002048">
    <property type="entry name" value="EF_hand_dom"/>
</dbReference>
<dbReference type="Pfam" id="PF13499">
    <property type="entry name" value="EF-hand_7"/>
    <property type="match status" value="1"/>
</dbReference>
<organism evidence="9 10">
    <name type="scientific">Holothuria leucospilota</name>
    <name type="common">Black long sea cucumber</name>
    <name type="synonym">Mertensiothuria leucospilota</name>
    <dbReference type="NCBI Taxonomy" id="206669"/>
    <lineage>
        <taxon>Eukaryota</taxon>
        <taxon>Metazoa</taxon>
        <taxon>Echinodermata</taxon>
        <taxon>Eleutherozoa</taxon>
        <taxon>Echinozoa</taxon>
        <taxon>Holothuroidea</taxon>
        <taxon>Aspidochirotacea</taxon>
        <taxon>Aspidochirotida</taxon>
        <taxon>Holothuriidae</taxon>
        <taxon>Holothuria</taxon>
    </lineage>
</organism>
<feature type="compositionally biased region" description="Basic residues" evidence="7">
    <location>
        <begin position="601"/>
        <end position="616"/>
    </location>
</feature>
<dbReference type="GO" id="GO:0005509">
    <property type="term" value="F:calcium ion binding"/>
    <property type="evidence" value="ECO:0007669"/>
    <property type="project" value="InterPro"/>
</dbReference>
<dbReference type="OrthoDB" id="5799458at2759"/>
<keyword evidence="6" id="KW-0175">Coiled coil</keyword>
<evidence type="ECO:0000256" key="6">
    <source>
        <dbReference type="SAM" id="Coils"/>
    </source>
</evidence>
<dbReference type="PROSITE" id="PS50222">
    <property type="entry name" value="EF_HAND_2"/>
    <property type="match status" value="3"/>
</dbReference>
<evidence type="ECO:0000256" key="3">
    <source>
        <dbReference type="ARBA" id="ARBA00022553"/>
    </source>
</evidence>
<dbReference type="Proteomes" id="UP001152320">
    <property type="component" value="Chromosome 3"/>
</dbReference>
<proteinExistence type="predicted"/>
<feature type="compositionally biased region" description="Basic and acidic residues" evidence="7">
    <location>
        <begin position="571"/>
        <end position="600"/>
    </location>
</feature>
<feature type="region of interest" description="Disordered" evidence="7">
    <location>
        <begin position="571"/>
        <end position="677"/>
    </location>
</feature>
<protein>
    <submittedName>
        <fullName evidence="9">Ninein-like protein</fullName>
    </submittedName>
</protein>
<sequence>MEEDEDVYVAQLREVFDACDTSNTGKLNRAQLAELCDKLQLDTQSDALIAHLLGDGDGEVDFETFKEGFVTILSNDMDFSVADEILSETEDDVSISVSLNPDIEDEVSPKYVRNGKRYGRRSRPDLEHSLAYSETDYSSHMEIKSPIELSRNSERGEPAGRQENDLDGIITQSIAEDVDNDLLDEAEELEEDPPSKEKLAALDIPRNETFEGAGEMNSSMGVLENTSTEKDQVQKIWDDVGVGEDGYLDIDELAIVCEHIGMEDMDKEELQNLFSKLDEDQDGRVGFDEFLQGLFRHEGPRTPMLSTPSVMSPAHAHKSKLGRMIPSALDDPYHRAATPSIYVQMQGNKLFTALDPENSGFADTDDVLEYWQSQGIHNPMEVLEALEIDMEAGKINLQDLSNALEHILVSTGDDNGVYQAALTVYQAEIKHLRSQVESVHDERDKLKADLADANQRSASMLQEIDDRHANIEKTHEAKLKAMEKKYQDKISQLQSELEMDRETMTSHAVKQRQNLEEELEVLRTDETHLRNRVEVLQKENERLDIENEKAAEKLIECQKTIHKQQRDLEGFQELEDRKEHDKVDELTQENELLKHQSSDRKVRRRGSKFHSSHRISRTGSIMGDYAGKHSALKRSGSSSENESDMEDMETDSKPPSEDRAGGDGNSNTEEEMKKMDAEFAKWEAKVESMKEQHNEELEDMKEKLERQLEEAKVKFEREFVDMEEKYQVKIIEMEDDFEKERETLRESLEKEKEQINQQLTELEKVLETEREELKEHFEGEKLELQNKSEIEKENLRRQMEAEFQDELDEKLENLRLKLEKEKDKEVSAMEKELEKERQESEQKIKKLQAELELKLKNNKEDIESFYKKERDELELQLQEKIAELESILQDGEVGLQGQLKEDFHELLERHKEELEESYHQEKELLMENLNKEREELQDAYEQEKSELRNSVSDEKDELLNKMKKEKAELMERFKKDKAAMDEKFRQEKKKLTDRHNKEKEQWKLEVDKDKRRLSQDLQKDKDKSIKQLKKEKSELENQLKKEREKFKMERDEMEIKFNFELDALRENLTMEKEDLEQAVREEIEETIRQEVKRDFDNELAQVKEDMEEEKAELTAEREELELQLKAAEIAKEEAVTSATLQSQQAIPDQLEATQLYFSACLLKPCKSVLHYPLQMYLCVAPFNILSCCGGTFQASYQELFQQHSLLEGTVQGLEEKLRLADERLEHSQTTVGILEAQIGMIETERDKLKKDLDDANKRFMELQMQMSISESQHAREMQRVKAKQQEELVKEMQHLQQEMKEMEKQLKDAQKMLQYKEDQMKQAVKDSQDTESNETKLMRQQKEEAEKKYKKTRSLLNEYMKKLKEQLSKSTRSDVLVKELYIENSKLQKALQLTEERQKHAERNSYNLIEKNHAYLGLLKKVCPAAV</sequence>
<feature type="domain" description="EF-hand" evidence="8">
    <location>
        <begin position="265"/>
        <end position="300"/>
    </location>
</feature>
<dbReference type="InterPro" id="IPR011992">
    <property type="entry name" value="EF-hand-dom_pair"/>
</dbReference>
<keyword evidence="5" id="KW-0206">Cytoskeleton</keyword>
<evidence type="ECO:0000256" key="5">
    <source>
        <dbReference type="ARBA" id="ARBA00023212"/>
    </source>
</evidence>
<evidence type="ECO:0000256" key="4">
    <source>
        <dbReference type="ARBA" id="ARBA00022837"/>
    </source>
</evidence>
<feature type="region of interest" description="Disordered" evidence="7">
    <location>
        <begin position="148"/>
        <end position="169"/>
    </location>
</feature>
<dbReference type="GO" id="GO:0034454">
    <property type="term" value="P:microtubule anchoring at centrosome"/>
    <property type="evidence" value="ECO:0007669"/>
    <property type="project" value="TreeGrafter"/>
</dbReference>
<feature type="compositionally biased region" description="Basic and acidic residues" evidence="7">
    <location>
        <begin position="148"/>
        <end position="164"/>
    </location>
</feature>
<feature type="region of interest" description="Disordered" evidence="7">
    <location>
        <begin position="933"/>
        <end position="963"/>
    </location>
</feature>
<evidence type="ECO:0000256" key="7">
    <source>
        <dbReference type="SAM" id="MobiDB-lite"/>
    </source>
</evidence>
<dbReference type="PANTHER" id="PTHR18905">
    <property type="entry name" value="NINEIN"/>
    <property type="match status" value="1"/>
</dbReference>
<feature type="domain" description="EF-hand" evidence="8">
    <location>
        <begin position="7"/>
        <end position="42"/>
    </location>
</feature>
<evidence type="ECO:0000256" key="1">
    <source>
        <dbReference type="ARBA" id="ARBA00004300"/>
    </source>
</evidence>
<evidence type="ECO:0000256" key="2">
    <source>
        <dbReference type="ARBA" id="ARBA00022490"/>
    </source>
</evidence>
<feature type="region of interest" description="Disordered" evidence="7">
    <location>
        <begin position="822"/>
        <end position="841"/>
    </location>
</feature>
<keyword evidence="10" id="KW-1185">Reference proteome</keyword>
<dbReference type="Gene3D" id="1.20.120.20">
    <property type="entry name" value="Apolipoprotein"/>
    <property type="match status" value="1"/>
</dbReference>
<keyword evidence="4" id="KW-0106">Calcium</keyword>
<name>A0A9Q1CJ62_HOLLE</name>
<evidence type="ECO:0000313" key="10">
    <source>
        <dbReference type="Proteomes" id="UP001152320"/>
    </source>
</evidence>
<dbReference type="GO" id="GO:0005813">
    <property type="term" value="C:centrosome"/>
    <property type="evidence" value="ECO:0007669"/>
    <property type="project" value="UniProtKB-SubCell"/>
</dbReference>
<comment type="subcellular location">
    <subcellularLocation>
        <location evidence="1">Cytoplasm</location>
        <location evidence="1">Cytoskeleton</location>
        <location evidence="1">Microtubule organizing center</location>
        <location evidence="1">Centrosome</location>
    </subcellularLocation>
</comment>
<accession>A0A9Q1CJ62</accession>
<evidence type="ECO:0000259" key="8">
    <source>
        <dbReference type="PROSITE" id="PS50222"/>
    </source>
</evidence>
<dbReference type="EMBL" id="JAIZAY010000003">
    <property type="protein sequence ID" value="KAJ8045665.1"/>
    <property type="molecule type" value="Genomic_DNA"/>
</dbReference>
<dbReference type="SMART" id="SM00054">
    <property type="entry name" value="EFh"/>
    <property type="match status" value="4"/>
</dbReference>
<comment type="caution">
    <text evidence="9">The sequence shown here is derived from an EMBL/GenBank/DDBJ whole genome shotgun (WGS) entry which is preliminary data.</text>
</comment>
<feature type="compositionally biased region" description="Basic and acidic residues" evidence="7">
    <location>
        <begin position="650"/>
        <end position="661"/>
    </location>
</feature>
<dbReference type="PANTHER" id="PTHR18905:SF13">
    <property type="entry name" value="NON-CENTROSOMAL MICROTUBULE ARRAY"/>
    <property type="match status" value="1"/>
</dbReference>
<dbReference type="Gene3D" id="1.10.238.10">
    <property type="entry name" value="EF-hand"/>
    <property type="match status" value="2"/>
</dbReference>
<gene>
    <name evidence="9" type="ORF">HOLleu_08710</name>
</gene>
<feature type="domain" description="EF-hand" evidence="8">
    <location>
        <begin position="228"/>
        <end position="263"/>
    </location>
</feature>
<reference evidence="9" key="1">
    <citation type="submission" date="2021-10" db="EMBL/GenBank/DDBJ databases">
        <title>Tropical sea cucumber genome reveals ecological adaptation and Cuvierian tubules defense mechanism.</title>
        <authorList>
            <person name="Chen T."/>
        </authorList>
    </citation>
    <scope>NUCLEOTIDE SEQUENCE</scope>
    <source>
        <strain evidence="9">Nanhai2018</strain>
        <tissue evidence="9">Muscle</tissue>
    </source>
</reference>
<dbReference type="SUPFAM" id="SSF47473">
    <property type="entry name" value="EF-hand"/>
    <property type="match status" value="1"/>
</dbReference>
<feature type="region of interest" description="Disordered" evidence="7">
    <location>
        <begin position="1323"/>
        <end position="1349"/>
    </location>
</feature>
<dbReference type="InterPro" id="IPR018247">
    <property type="entry name" value="EF_Hand_1_Ca_BS"/>
</dbReference>
<keyword evidence="3" id="KW-0597">Phosphoprotein</keyword>
<keyword evidence="2" id="KW-0963">Cytoplasm</keyword>
<feature type="coiled-coil region" evidence="6">
    <location>
        <begin position="383"/>
        <end position="560"/>
    </location>
</feature>
<dbReference type="CDD" id="cd00051">
    <property type="entry name" value="EFh"/>
    <property type="match status" value="1"/>
</dbReference>
<feature type="compositionally biased region" description="Basic and acidic residues" evidence="7">
    <location>
        <begin position="1323"/>
        <end position="1347"/>
    </location>
</feature>